<dbReference type="InterPro" id="IPR034088">
    <property type="entry name" value="Pla_a_1-like"/>
</dbReference>
<dbReference type="EMBL" id="OU466858">
    <property type="protein sequence ID" value="CAH2046130.1"/>
    <property type="molecule type" value="Genomic_DNA"/>
</dbReference>
<dbReference type="SMART" id="SM00856">
    <property type="entry name" value="PMEI"/>
    <property type="match status" value="1"/>
</dbReference>
<dbReference type="CDD" id="cd15795">
    <property type="entry name" value="PMEI-Pla_a_1_like"/>
    <property type="match status" value="1"/>
</dbReference>
<evidence type="ECO:0000259" key="4">
    <source>
        <dbReference type="SMART" id="SM00856"/>
    </source>
</evidence>
<dbReference type="InterPro" id="IPR006501">
    <property type="entry name" value="Pectinesterase_inhib_dom"/>
</dbReference>
<sequence length="179" mass="20215">MFVLLFNGFTANKVADSLIQKTCKESSEYPSAINNPQYYNLCIASLKENRESQKVRNMDDLTVVGANNAISNLTNVKNIVEKIVKERRYKSGLTKKLLEDCLKLYNEGYQSLTSALKYIKLKDFDKASTGFDNAKNGPILCELEFNGDNQQISPVKKENDLLFNMITIPYLINSIAHTS</sequence>
<evidence type="ECO:0000256" key="2">
    <source>
        <dbReference type="ARBA" id="ARBA00023157"/>
    </source>
</evidence>
<keyword evidence="1" id="KW-0732">Signal</keyword>
<dbReference type="InterPro" id="IPR035513">
    <property type="entry name" value="Invertase/methylesterase_inhib"/>
</dbReference>
<accession>A0AAU9RME7</accession>
<evidence type="ECO:0000256" key="3">
    <source>
        <dbReference type="ARBA" id="ARBA00038471"/>
    </source>
</evidence>
<evidence type="ECO:0000313" key="5">
    <source>
        <dbReference type="EMBL" id="CAH2046130.1"/>
    </source>
</evidence>
<dbReference type="AlphaFoldDB" id="A0AAU9RME7"/>
<dbReference type="SUPFAM" id="SSF101148">
    <property type="entry name" value="Plant invertase/pectin methylesterase inhibitor"/>
    <property type="match status" value="1"/>
</dbReference>
<organism evidence="5 6">
    <name type="scientific">Thlaspi arvense</name>
    <name type="common">Field penny-cress</name>
    <dbReference type="NCBI Taxonomy" id="13288"/>
    <lineage>
        <taxon>Eukaryota</taxon>
        <taxon>Viridiplantae</taxon>
        <taxon>Streptophyta</taxon>
        <taxon>Embryophyta</taxon>
        <taxon>Tracheophyta</taxon>
        <taxon>Spermatophyta</taxon>
        <taxon>Magnoliopsida</taxon>
        <taxon>eudicotyledons</taxon>
        <taxon>Gunneridae</taxon>
        <taxon>Pentapetalae</taxon>
        <taxon>rosids</taxon>
        <taxon>malvids</taxon>
        <taxon>Brassicales</taxon>
        <taxon>Brassicaceae</taxon>
        <taxon>Thlaspideae</taxon>
        <taxon>Thlaspi</taxon>
    </lineage>
</organism>
<dbReference type="Pfam" id="PF04043">
    <property type="entry name" value="PMEI"/>
    <property type="match status" value="1"/>
</dbReference>
<evidence type="ECO:0000313" key="6">
    <source>
        <dbReference type="Proteomes" id="UP000836841"/>
    </source>
</evidence>
<dbReference type="GO" id="GO:0004857">
    <property type="term" value="F:enzyme inhibitor activity"/>
    <property type="evidence" value="ECO:0007669"/>
    <property type="project" value="InterPro"/>
</dbReference>
<dbReference type="FunFam" id="1.20.140.40:FF:000002">
    <property type="entry name" value="Putative invertase inhibitor"/>
    <property type="match status" value="1"/>
</dbReference>
<proteinExistence type="inferred from homology"/>
<protein>
    <recommendedName>
        <fullName evidence="4">Pectinesterase inhibitor domain-containing protein</fullName>
    </recommendedName>
</protein>
<keyword evidence="6" id="KW-1185">Reference proteome</keyword>
<gene>
    <name evidence="5" type="ORF">TAV2_LOCUS5631</name>
</gene>
<keyword evidence="2" id="KW-1015">Disulfide bond</keyword>
<name>A0AAU9RME7_THLAR</name>
<reference evidence="5 6" key="1">
    <citation type="submission" date="2022-03" db="EMBL/GenBank/DDBJ databases">
        <authorList>
            <person name="Nunn A."/>
            <person name="Chopra R."/>
            <person name="Nunn A."/>
            <person name="Contreras Garrido A."/>
        </authorList>
    </citation>
    <scope>NUCLEOTIDE SEQUENCE [LARGE SCALE GENOMIC DNA]</scope>
</reference>
<dbReference type="Proteomes" id="UP000836841">
    <property type="component" value="Chromosome 2"/>
</dbReference>
<dbReference type="PANTHER" id="PTHR35357:SF17">
    <property type="entry name" value="PECTINESTERASE INHIBITOR 12"/>
    <property type="match status" value="1"/>
</dbReference>
<evidence type="ECO:0000256" key="1">
    <source>
        <dbReference type="ARBA" id="ARBA00022729"/>
    </source>
</evidence>
<dbReference type="GO" id="GO:0005576">
    <property type="term" value="C:extracellular region"/>
    <property type="evidence" value="ECO:0007669"/>
    <property type="project" value="UniProtKB-ARBA"/>
</dbReference>
<feature type="domain" description="Pectinesterase inhibitor" evidence="4">
    <location>
        <begin position="14"/>
        <end position="172"/>
    </location>
</feature>
<dbReference type="PANTHER" id="PTHR35357">
    <property type="entry name" value="OS02G0537100 PROTEIN"/>
    <property type="match status" value="1"/>
</dbReference>
<dbReference type="NCBIfam" id="TIGR01614">
    <property type="entry name" value="PME_inhib"/>
    <property type="match status" value="1"/>
</dbReference>
<comment type="similarity">
    <text evidence="3">Belongs to the PMEI family.</text>
</comment>
<dbReference type="Gene3D" id="1.20.140.40">
    <property type="entry name" value="Invertase/pectin methylesterase inhibitor family protein"/>
    <property type="match status" value="1"/>
</dbReference>